<sequence length="247" mass="27088">MANPSSSHRERDRERHHHHRSISSTTLLLVLSLILAVLAVMLSLPSSRGASQSVAEPAADPSSTGIWTYLTPKRSQALVAREHAVAVREAEVAKREAELLAGSIGGVSQPVSTSSASVCAPCPTIYASPPVSAPPPIETIIKEVVREIETIGTAPPPPWWKDQVVRVEDLLQREERIGEREKDVGHREETVGKRESDAARRENWIMEQLISLGNDPAPYTVETEEFVYEPGSRNRKVPPPPRRSGPV</sequence>
<reference evidence="3 4" key="1">
    <citation type="journal article" date="2016" name="Mol. Biol. Evol.">
        <title>Comparative Genomics of Early-Diverging Mushroom-Forming Fungi Provides Insights into the Origins of Lignocellulose Decay Capabilities.</title>
        <authorList>
            <person name="Nagy L.G."/>
            <person name="Riley R."/>
            <person name="Tritt A."/>
            <person name="Adam C."/>
            <person name="Daum C."/>
            <person name="Floudas D."/>
            <person name="Sun H."/>
            <person name="Yadav J.S."/>
            <person name="Pangilinan J."/>
            <person name="Larsson K.H."/>
            <person name="Matsuura K."/>
            <person name="Barry K."/>
            <person name="Labutti K."/>
            <person name="Kuo R."/>
            <person name="Ohm R.A."/>
            <person name="Bhattacharya S.S."/>
            <person name="Shirouzu T."/>
            <person name="Yoshinaga Y."/>
            <person name="Martin F.M."/>
            <person name="Grigoriev I.V."/>
            <person name="Hibbett D.S."/>
        </authorList>
    </citation>
    <scope>NUCLEOTIDE SEQUENCE [LARGE SCALE GENOMIC DNA]</scope>
    <source>
        <strain evidence="3 4">HHB10207 ss-3</strain>
    </source>
</reference>
<keyword evidence="2" id="KW-1133">Transmembrane helix</keyword>
<evidence type="ECO:0000313" key="3">
    <source>
        <dbReference type="EMBL" id="KZT35479.1"/>
    </source>
</evidence>
<keyword evidence="2" id="KW-0472">Membrane</keyword>
<keyword evidence="2" id="KW-0812">Transmembrane</keyword>
<dbReference type="STRING" id="1314776.A0A166AMH2"/>
<accession>A0A166AMH2</accession>
<dbReference type="Proteomes" id="UP000076798">
    <property type="component" value="Unassembled WGS sequence"/>
</dbReference>
<name>A0A166AMH2_9AGAM</name>
<feature type="region of interest" description="Disordered" evidence="1">
    <location>
        <begin position="223"/>
        <end position="247"/>
    </location>
</feature>
<evidence type="ECO:0000256" key="2">
    <source>
        <dbReference type="SAM" id="Phobius"/>
    </source>
</evidence>
<gene>
    <name evidence="3" type="ORF">SISSUDRAFT_1051358</name>
</gene>
<organism evidence="3 4">
    <name type="scientific">Sistotremastrum suecicum HHB10207 ss-3</name>
    <dbReference type="NCBI Taxonomy" id="1314776"/>
    <lineage>
        <taxon>Eukaryota</taxon>
        <taxon>Fungi</taxon>
        <taxon>Dikarya</taxon>
        <taxon>Basidiomycota</taxon>
        <taxon>Agaricomycotina</taxon>
        <taxon>Agaricomycetes</taxon>
        <taxon>Sistotremastrales</taxon>
        <taxon>Sistotremastraceae</taxon>
        <taxon>Sistotremastrum</taxon>
    </lineage>
</organism>
<feature type="transmembrane region" description="Helical" evidence="2">
    <location>
        <begin position="21"/>
        <end position="44"/>
    </location>
</feature>
<evidence type="ECO:0000313" key="4">
    <source>
        <dbReference type="Proteomes" id="UP000076798"/>
    </source>
</evidence>
<evidence type="ECO:0000256" key="1">
    <source>
        <dbReference type="SAM" id="MobiDB-lite"/>
    </source>
</evidence>
<dbReference type="OrthoDB" id="3360125at2759"/>
<proteinExistence type="predicted"/>
<protein>
    <submittedName>
        <fullName evidence="3">Uncharacterized protein</fullName>
    </submittedName>
</protein>
<feature type="region of interest" description="Disordered" evidence="1">
    <location>
        <begin position="1"/>
        <end position="20"/>
    </location>
</feature>
<feature type="compositionally biased region" description="Pro residues" evidence="1">
    <location>
        <begin position="237"/>
        <end position="247"/>
    </location>
</feature>
<dbReference type="EMBL" id="KV428138">
    <property type="protein sequence ID" value="KZT35479.1"/>
    <property type="molecule type" value="Genomic_DNA"/>
</dbReference>
<dbReference type="AlphaFoldDB" id="A0A166AMH2"/>
<keyword evidence="4" id="KW-1185">Reference proteome</keyword>